<reference evidence="1 2" key="1">
    <citation type="journal article" date="2019" name="Antonie Van Leeuwenhoek">
        <title>Description of 'Ca. Methylobacter oryzae' KRF1, a novel species from the environmentally important Methylobacter clade 2.</title>
        <authorList>
            <person name="Khatri K."/>
            <person name="Mohite J.A."/>
            <person name="Pandit P.S."/>
            <person name="Bahulikar R."/>
            <person name="Rahalkar M.C."/>
        </authorList>
    </citation>
    <scope>NUCLEOTIDE SEQUENCE [LARGE SCALE GENOMIC DNA]</scope>
    <source>
        <strain evidence="1 2">KRF1</strain>
    </source>
</reference>
<sequence length="208" mass="23801">MQELLEYLKFLTPIITFGLGIWATPLIESRKEKAKATVVYRNLILEIEDELSELPNRLIKMADTLGNLISFKAGEPKIDRPWKYVPRNTSCYFLKAAIEASFGLFDKNQRYAIKSLFVQIDALGDYLQVINDTKISDDTFDEAINNCKRYLYTGSCMLNTMRIIANKPKANLSGEDKEIINEIFLELGIDLRADDLRTKSTVKFEKIG</sequence>
<evidence type="ECO:0000313" key="2">
    <source>
        <dbReference type="Proteomes" id="UP000733744"/>
    </source>
</evidence>
<dbReference type="RefSeq" id="WP_127030810.1">
    <property type="nucleotide sequence ID" value="NZ_RYFG02000027.1"/>
</dbReference>
<protein>
    <submittedName>
        <fullName evidence="1">Uncharacterized protein</fullName>
    </submittedName>
</protein>
<dbReference type="EMBL" id="RYFG02000027">
    <property type="protein sequence ID" value="TRX00377.1"/>
    <property type="molecule type" value="Genomic_DNA"/>
</dbReference>
<evidence type="ECO:0000313" key="1">
    <source>
        <dbReference type="EMBL" id="TRX00377.1"/>
    </source>
</evidence>
<comment type="caution">
    <text evidence="1">The sequence shown here is derived from an EMBL/GenBank/DDBJ whole genome shotgun (WGS) entry which is preliminary data.</text>
</comment>
<dbReference type="Proteomes" id="UP000733744">
    <property type="component" value="Unassembled WGS sequence"/>
</dbReference>
<proteinExistence type="predicted"/>
<keyword evidence="2" id="KW-1185">Reference proteome</keyword>
<gene>
    <name evidence="1" type="ORF">EKO24_006165</name>
</gene>
<name>A0ABY3CCY7_9GAMM</name>
<accession>A0ABY3CCY7</accession>
<organism evidence="1 2">
    <name type="scientific">Candidatus Methylobacter oryzae</name>
    <dbReference type="NCBI Taxonomy" id="2497749"/>
    <lineage>
        <taxon>Bacteria</taxon>
        <taxon>Pseudomonadati</taxon>
        <taxon>Pseudomonadota</taxon>
        <taxon>Gammaproteobacteria</taxon>
        <taxon>Methylococcales</taxon>
        <taxon>Methylococcaceae</taxon>
        <taxon>Methylobacter</taxon>
    </lineage>
</organism>